<dbReference type="Gene3D" id="3.40.640.10">
    <property type="entry name" value="Type I PLP-dependent aspartate aminotransferase-like (Major domain)"/>
    <property type="match status" value="1"/>
</dbReference>
<dbReference type="InterPro" id="IPR015424">
    <property type="entry name" value="PyrdxlP-dep_Trfase"/>
</dbReference>
<evidence type="ECO:0000256" key="2">
    <source>
        <dbReference type="ARBA" id="ARBA00005011"/>
    </source>
</evidence>
<dbReference type="EMBL" id="MPNX01000011">
    <property type="protein sequence ID" value="OOY34768.1"/>
    <property type="molecule type" value="Genomic_DNA"/>
</dbReference>
<comment type="catalytic activity">
    <reaction evidence="8 9">
        <text>L-histidinol phosphate + 2-oxoglutarate = 3-(imidazol-4-yl)-2-oxopropyl phosphate + L-glutamate</text>
        <dbReference type="Rhea" id="RHEA:23744"/>
        <dbReference type="ChEBI" id="CHEBI:16810"/>
        <dbReference type="ChEBI" id="CHEBI:29985"/>
        <dbReference type="ChEBI" id="CHEBI:57766"/>
        <dbReference type="ChEBI" id="CHEBI:57980"/>
        <dbReference type="EC" id="2.6.1.9"/>
    </reaction>
</comment>
<dbReference type="InterPro" id="IPR004839">
    <property type="entry name" value="Aminotransferase_I/II_large"/>
</dbReference>
<dbReference type="Gene3D" id="3.90.1150.10">
    <property type="entry name" value="Aspartate Aminotransferase, domain 1"/>
    <property type="match status" value="1"/>
</dbReference>
<evidence type="ECO:0000256" key="8">
    <source>
        <dbReference type="ARBA" id="ARBA00047481"/>
    </source>
</evidence>
<protein>
    <recommendedName>
        <fullName evidence="9">Histidinol-phosphate aminotransferase</fullName>
        <ecNumber evidence="9">2.6.1.9</ecNumber>
    </recommendedName>
    <alternativeName>
        <fullName evidence="9">Imidazole acetol-phosphate transaminase</fullName>
    </alternativeName>
</protein>
<proteinExistence type="inferred from homology"/>
<dbReference type="eggNOG" id="COG0079">
    <property type="taxonomic scope" value="Bacteria"/>
</dbReference>
<keyword evidence="9" id="KW-0028">Amino-acid biosynthesis</keyword>
<evidence type="ECO:0000313" key="12">
    <source>
        <dbReference type="EMBL" id="OOY34768.1"/>
    </source>
</evidence>
<dbReference type="GO" id="GO:0030170">
    <property type="term" value="F:pyridoxal phosphate binding"/>
    <property type="evidence" value="ECO:0007669"/>
    <property type="project" value="InterPro"/>
</dbReference>
<gene>
    <name evidence="9" type="primary">hisC</name>
    <name evidence="12" type="ORF">BOV88_08385</name>
    <name evidence="11" type="ORF">JV46_02790</name>
</gene>
<dbReference type="GeneID" id="86990803"/>
<keyword evidence="9" id="KW-0368">Histidine biosynthesis</keyword>
<dbReference type="GO" id="GO:0004400">
    <property type="term" value="F:histidinol-phosphate transaminase activity"/>
    <property type="evidence" value="ECO:0007669"/>
    <property type="project" value="UniProtKB-UniRule"/>
</dbReference>
<dbReference type="InterPro" id="IPR015421">
    <property type="entry name" value="PyrdxlP-dep_Trfase_major"/>
</dbReference>
<comment type="cofactor">
    <cofactor evidence="1 9">
        <name>pyridoxal 5'-phosphate</name>
        <dbReference type="ChEBI" id="CHEBI:597326"/>
    </cofactor>
</comment>
<dbReference type="EMBL" id="JRAA01000002">
    <property type="protein sequence ID" value="KHF24748.1"/>
    <property type="molecule type" value="Genomic_DNA"/>
</dbReference>
<keyword evidence="7 9" id="KW-0663">Pyridoxal phosphate</keyword>
<accession>A0A0B0H3F8</accession>
<reference evidence="11 13" key="1">
    <citation type="journal article" date="2014" name="BMC Genomics">
        <title>The genome of the intracellular bacterium of the coastal bivalve, Solemya velum: a blueprint for thriving in and out of symbiosis.</title>
        <authorList>
            <person name="Dmytrenko O."/>
            <person name="Russell S.L."/>
            <person name="Loo W.T."/>
            <person name="Fontanez K.M."/>
            <person name="Liao L."/>
            <person name="Roeselers G."/>
            <person name="Sharma R."/>
            <person name="Stewart F.J."/>
            <person name="Newton I.L."/>
            <person name="Woyke T."/>
            <person name="Wu D."/>
            <person name="Lang J.M."/>
            <person name="Eisen J.A."/>
            <person name="Cavanaugh C.M."/>
        </authorList>
    </citation>
    <scope>NUCLEOTIDE SEQUENCE [LARGE SCALE GENOMIC DNA]</scope>
    <source>
        <strain evidence="11 13">WH</strain>
    </source>
</reference>
<dbReference type="OrthoDB" id="9813612at2"/>
<dbReference type="InterPro" id="IPR050106">
    <property type="entry name" value="HistidinolP_aminotransfase"/>
</dbReference>
<dbReference type="EC" id="2.6.1.9" evidence="9"/>
<dbReference type="UniPathway" id="UPA00031">
    <property type="reaction ID" value="UER00012"/>
</dbReference>
<dbReference type="InterPro" id="IPR015422">
    <property type="entry name" value="PyrdxlP-dep_Trfase_small"/>
</dbReference>
<organism evidence="11 13">
    <name type="scientific">Solemya velum gill symbiont</name>
    <dbReference type="NCBI Taxonomy" id="2340"/>
    <lineage>
        <taxon>Bacteria</taxon>
        <taxon>Pseudomonadati</taxon>
        <taxon>Pseudomonadota</taxon>
        <taxon>Gammaproteobacteria</taxon>
        <taxon>sulfur-oxidizing symbionts</taxon>
    </lineage>
</organism>
<comment type="pathway">
    <text evidence="2 9">Amino-acid biosynthesis; L-histidine biosynthesis; L-histidine from 5-phospho-alpha-D-ribose 1-diphosphate: step 7/9.</text>
</comment>
<dbReference type="RefSeq" id="WP_043116980.1">
    <property type="nucleotide sequence ID" value="NZ_JRAA01000002.1"/>
</dbReference>
<dbReference type="InterPro" id="IPR005861">
    <property type="entry name" value="HisP_aminotrans"/>
</dbReference>
<evidence type="ECO:0000256" key="6">
    <source>
        <dbReference type="ARBA" id="ARBA00022679"/>
    </source>
</evidence>
<dbReference type="Proteomes" id="UP000190962">
    <property type="component" value="Unassembled WGS sequence"/>
</dbReference>
<dbReference type="PANTHER" id="PTHR43643">
    <property type="entry name" value="HISTIDINOL-PHOSPHATE AMINOTRANSFERASE 2"/>
    <property type="match status" value="1"/>
</dbReference>
<dbReference type="GO" id="GO:0000105">
    <property type="term" value="P:L-histidine biosynthetic process"/>
    <property type="evidence" value="ECO:0007669"/>
    <property type="project" value="UniProtKB-UniRule"/>
</dbReference>
<evidence type="ECO:0000256" key="4">
    <source>
        <dbReference type="ARBA" id="ARBA00011738"/>
    </source>
</evidence>
<evidence type="ECO:0000259" key="10">
    <source>
        <dbReference type="Pfam" id="PF00155"/>
    </source>
</evidence>
<dbReference type="HAMAP" id="MF_01023">
    <property type="entry name" value="HisC_aminotrans_2"/>
    <property type="match status" value="1"/>
</dbReference>
<comment type="caution">
    <text evidence="11">The sequence shown here is derived from an EMBL/GenBank/DDBJ whole genome shotgun (WGS) entry which is preliminary data.</text>
</comment>
<keyword evidence="6 9" id="KW-0808">Transferase</keyword>
<feature type="domain" description="Aminotransferase class I/classII large" evidence="10">
    <location>
        <begin position="38"/>
        <end position="369"/>
    </location>
</feature>
<dbReference type="CDD" id="cd00609">
    <property type="entry name" value="AAT_like"/>
    <property type="match status" value="1"/>
</dbReference>
<dbReference type="NCBIfam" id="TIGR01141">
    <property type="entry name" value="hisC"/>
    <property type="match status" value="1"/>
</dbReference>
<evidence type="ECO:0000256" key="7">
    <source>
        <dbReference type="ARBA" id="ARBA00022898"/>
    </source>
</evidence>
<keyword evidence="13" id="KW-1185">Reference proteome</keyword>
<sequence>MKETTWLEKAAPGIADLHPYIPGKPIEELERELGLVETIKLASNENPLGPSPLAWSQAQMVVGDVNLYPDDSGFRLRNCLAEFHAISPDAFILGAGSSDVLNMVARAFLSPGVNAVFSAHSFAMYAIYTQACGATAKVADPLPADHAEMPYGHDLDAMLAQVDENTRVIFIANPNNPTGTWLQRDELKRFLDRIPADVVVVLDEAYTQYVEDERFPDGIEWIADYPNLIVTRTFSKIYGLAGLRVGYGIASPDLLGVIGRLRAPFNVSLPALAAAEKALEDVEFLKQSILTNSEGMQQLEAGFDALGLKTIPSVGNFLCVEFERPGGEVYDALLNKGVIVRPVANYQLPNHLRITIGSRNENEVLLEALREVL</sequence>
<dbReference type="SUPFAM" id="SSF53383">
    <property type="entry name" value="PLP-dependent transferases"/>
    <property type="match status" value="1"/>
</dbReference>
<dbReference type="PANTHER" id="PTHR43643:SF3">
    <property type="entry name" value="HISTIDINOL-PHOSPHATE AMINOTRANSFERASE"/>
    <property type="match status" value="1"/>
</dbReference>
<evidence type="ECO:0000256" key="1">
    <source>
        <dbReference type="ARBA" id="ARBA00001933"/>
    </source>
</evidence>
<dbReference type="STRING" id="2340.JV46_02790"/>
<comment type="subunit">
    <text evidence="4 9">Homodimer.</text>
</comment>
<evidence type="ECO:0000256" key="3">
    <source>
        <dbReference type="ARBA" id="ARBA00007970"/>
    </source>
</evidence>
<comment type="similarity">
    <text evidence="3 9">Belongs to the class-II pyridoxal-phosphate-dependent aminotransferase family. Histidinol-phosphate aminotransferase subfamily.</text>
</comment>
<dbReference type="AlphaFoldDB" id="A0A0B0H3F8"/>
<feature type="modified residue" description="N6-(pyridoxal phosphate)lysine" evidence="9">
    <location>
        <position position="236"/>
    </location>
</feature>
<dbReference type="Pfam" id="PF00155">
    <property type="entry name" value="Aminotran_1_2"/>
    <property type="match status" value="1"/>
</dbReference>
<keyword evidence="5 9" id="KW-0032">Aminotransferase</keyword>
<dbReference type="Proteomes" id="UP000030856">
    <property type="component" value="Unassembled WGS sequence"/>
</dbReference>
<evidence type="ECO:0000313" key="13">
    <source>
        <dbReference type="Proteomes" id="UP000030856"/>
    </source>
</evidence>
<evidence type="ECO:0000313" key="11">
    <source>
        <dbReference type="EMBL" id="KHF24748.1"/>
    </source>
</evidence>
<evidence type="ECO:0000256" key="9">
    <source>
        <dbReference type="HAMAP-Rule" id="MF_01023"/>
    </source>
</evidence>
<name>A0A0B0H3F8_SOVGS</name>
<dbReference type="PATRIC" id="fig|2340.3.peg.1385"/>
<reference evidence="12 14" key="2">
    <citation type="submission" date="2016-11" db="EMBL/GenBank/DDBJ databases">
        <title>Mixed transmission modes and dynamic genome evolution in an obligate animal-bacterial symbiosis.</title>
        <authorList>
            <person name="Russell S.L."/>
            <person name="Corbett-Detig R.B."/>
            <person name="Cavanaugh C.M."/>
        </authorList>
    </citation>
    <scope>NUCLEOTIDE SEQUENCE [LARGE SCALE GENOMIC DNA]</scope>
    <source>
        <strain evidence="12">MA-KB16</strain>
    </source>
</reference>
<evidence type="ECO:0000256" key="5">
    <source>
        <dbReference type="ARBA" id="ARBA00022576"/>
    </source>
</evidence>
<evidence type="ECO:0000313" key="14">
    <source>
        <dbReference type="Proteomes" id="UP000190962"/>
    </source>
</evidence>